<feature type="repeat" description="PPR" evidence="2">
    <location>
        <begin position="28"/>
        <end position="62"/>
    </location>
</feature>
<organism evidence="3">
    <name type="scientific">Spongospora subterranea</name>
    <dbReference type="NCBI Taxonomy" id="70186"/>
    <lineage>
        <taxon>Eukaryota</taxon>
        <taxon>Sar</taxon>
        <taxon>Rhizaria</taxon>
        <taxon>Endomyxa</taxon>
        <taxon>Phytomyxea</taxon>
        <taxon>Plasmodiophorida</taxon>
        <taxon>Plasmodiophoridae</taxon>
        <taxon>Spongospora</taxon>
    </lineage>
</organism>
<evidence type="ECO:0008006" key="4">
    <source>
        <dbReference type="Google" id="ProtNLM"/>
    </source>
</evidence>
<dbReference type="Pfam" id="PF01535">
    <property type="entry name" value="PPR"/>
    <property type="match status" value="1"/>
</dbReference>
<accession>A0A0H5R9P1</accession>
<dbReference type="InterPro" id="IPR011990">
    <property type="entry name" value="TPR-like_helical_dom_sf"/>
</dbReference>
<proteinExistence type="predicted"/>
<dbReference type="EMBL" id="HACM01010403">
    <property type="protein sequence ID" value="CRZ10845.1"/>
    <property type="molecule type" value="Transcribed_RNA"/>
</dbReference>
<reference evidence="3" key="1">
    <citation type="submission" date="2015-04" db="EMBL/GenBank/DDBJ databases">
        <title>The genome sequence of the plant pathogenic Rhizarian Plasmodiophora brassicae reveals insights in its biotrophic life cycle and the origin of chitin synthesis.</title>
        <authorList>
            <person name="Schwelm A."/>
            <person name="Fogelqvist J."/>
            <person name="Knaust A."/>
            <person name="Julke S."/>
            <person name="Lilja T."/>
            <person name="Dhandapani V."/>
            <person name="Bonilla-Rosso G."/>
            <person name="Karlsson M."/>
            <person name="Shevchenko A."/>
            <person name="Choi S.R."/>
            <person name="Kim H.G."/>
            <person name="Park J.Y."/>
            <person name="Lim Y.P."/>
            <person name="Ludwig-Muller J."/>
            <person name="Dixelius C."/>
        </authorList>
    </citation>
    <scope>NUCLEOTIDE SEQUENCE</scope>
    <source>
        <tissue evidence="3">Potato root galls</tissue>
    </source>
</reference>
<sequence>MSFLKQIRILVRQGQLGQAETLLWIKPDREQYHCVVQGYARRRNLKKCLWIMQQMKFRDLHPTDEINISLCVAQSFSTDWHSRLTSLLSLASTSCSTNQFNIVCSRVMKPICQTSKLSELGPMIDDLFHQYNRAVPYAMHQHIVKNLALSGSNEFLFAINRLRKQGYHMCGDVCDSFVIWIARHPKQVFAPTLPEFRSEMPKNLWRDVVLMWNSGHTVTCLKALKCSHQALMIDLSIPIANAFLNSAARKGQVEITREIIKILLKTHVRPTIRTFNTLLLAYARSNSYEKCLCLVVRLLRLQHPALCPDLHTYTIMIEISQTQAECKLYLQYARQLDVSPDALMLTRWLASLSRFG</sequence>
<evidence type="ECO:0000313" key="3">
    <source>
        <dbReference type="EMBL" id="CRZ10845.1"/>
    </source>
</evidence>
<dbReference type="Gene3D" id="1.25.40.10">
    <property type="entry name" value="Tetratricopeptide repeat domain"/>
    <property type="match status" value="2"/>
</dbReference>
<dbReference type="PANTHER" id="PTHR47932">
    <property type="entry name" value="ATPASE EXPRESSION PROTEIN 3"/>
    <property type="match status" value="1"/>
</dbReference>
<dbReference type="Pfam" id="PF13812">
    <property type="entry name" value="PPR_3"/>
    <property type="match status" value="1"/>
</dbReference>
<dbReference type="AlphaFoldDB" id="A0A0H5R9P1"/>
<dbReference type="InterPro" id="IPR002885">
    <property type="entry name" value="PPR_rpt"/>
</dbReference>
<name>A0A0H5R9P1_9EUKA</name>
<dbReference type="PANTHER" id="PTHR47932:SF44">
    <property type="entry name" value="MIOREX COMPLEX COMPONENT 1"/>
    <property type="match status" value="1"/>
</dbReference>
<keyword evidence="1" id="KW-0677">Repeat</keyword>
<evidence type="ECO:0000256" key="1">
    <source>
        <dbReference type="ARBA" id="ARBA00022737"/>
    </source>
</evidence>
<evidence type="ECO:0000256" key="2">
    <source>
        <dbReference type="PROSITE-ProRule" id="PRU00708"/>
    </source>
</evidence>
<protein>
    <recommendedName>
        <fullName evidence="4">Pentacotripeptide-repeat region of PRORP domain-containing protein</fullName>
    </recommendedName>
</protein>
<dbReference type="PROSITE" id="PS51375">
    <property type="entry name" value="PPR"/>
    <property type="match status" value="1"/>
</dbReference>